<dbReference type="EMBL" id="CP053452">
    <property type="protein sequence ID" value="QJW95947.1"/>
    <property type="molecule type" value="Genomic_DNA"/>
</dbReference>
<evidence type="ECO:0000313" key="1">
    <source>
        <dbReference type="EMBL" id="QJW95947.1"/>
    </source>
</evidence>
<protein>
    <submittedName>
        <fullName evidence="1">Uncharacterized protein</fullName>
    </submittedName>
</protein>
<dbReference type="Proteomes" id="UP000503447">
    <property type="component" value="Chromosome"/>
</dbReference>
<sequence length="206" mass="22358">MAFGDFQYPAVVQQFGLTWHTASDLFAGVQGVAPSPHVQQTTAVVSQLATIVNTEKARSEWMIAPILGDLWARYRGQISLFSGVDFQADPAARLNGFCDFLIARAPQQPQIIAPVMVIFEAKKENINDGLGQCIAGMVGAQRFNQRTNAPVDSVYGCVTSGTAWKFLRVTASTLVYDLIEYEFAQVDRILGILTHVVGPPPAQVAA</sequence>
<name>A0A6M5YPF5_9BACT</name>
<proteinExistence type="predicted"/>
<dbReference type="AlphaFoldDB" id="A0A6M5YPF5"/>
<gene>
    <name evidence="1" type="ORF">FTUN_3501</name>
</gene>
<dbReference type="KEGG" id="ftj:FTUN_3501"/>
<dbReference type="RefSeq" id="WP_171471618.1">
    <property type="nucleotide sequence ID" value="NZ_CP053452.2"/>
</dbReference>
<reference evidence="2" key="1">
    <citation type="submission" date="2020-05" db="EMBL/GenBank/DDBJ databases">
        <title>Frigoriglobus tundricola gen. nov., sp. nov., a psychrotolerant cellulolytic planctomycete of the family Gemmataceae with two divergent copies of 16S rRNA gene.</title>
        <authorList>
            <person name="Kulichevskaya I.S."/>
            <person name="Ivanova A.A."/>
            <person name="Naumoff D.G."/>
            <person name="Beletsky A.V."/>
            <person name="Rijpstra W.I.C."/>
            <person name="Sinninghe Damste J.S."/>
            <person name="Mardanov A.V."/>
            <person name="Ravin N.V."/>
            <person name="Dedysh S.N."/>
        </authorList>
    </citation>
    <scope>NUCLEOTIDE SEQUENCE [LARGE SCALE GENOMIC DNA]</scope>
    <source>
        <strain evidence="2">PL17</strain>
    </source>
</reference>
<evidence type="ECO:0000313" key="2">
    <source>
        <dbReference type="Proteomes" id="UP000503447"/>
    </source>
</evidence>
<keyword evidence="2" id="KW-1185">Reference proteome</keyword>
<accession>A0A6M5YPF5</accession>
<organism evidence="1 2">
    <name type="scientific">Frigoriglobus tundricola</name>
    <dbReference type="NCBI Taxonomy" id="2774151"/>
    <lineage>
        <taxon>Bacteria</taxon>
        <taxon>Pseudomonadati</taxon>
        <taxon>Planctomycetota</taxon>
        <taxon>Planctomycetia</taxon>
        <taxon>Gemmatales</taxon>
        <taxon>Gemmataceae</taxon>
        <taxon>Frigoriglobus</taxon>
    </lineage>
</organism>